<protein>
    <recommendedName>
        <fullName evidence="12">Cadherin domain-containing protein</fullName>
    </recommendedName>
</protein>
<evidence type="ECO:0000256" key="7">
    <source>
        <dbReference type="ARBA" id="ARBA00022989"/>
    </source>
</evidence>
<dbReference type="PROSITE" id="PS00232">
    <property type="entry name" value="CADHERIN_1"/>
    <property type="match status" value="1"/>
</dbReference>
<dbReference type="PROSITE" id="PS50268">
    <property type="entry name" value="CADHERIN_2"/>
    <property type="match status" value="2"/>
</dbReference>
<dbReference type="InterPro" id="IPR020894">
    <property type="entry name" value="Cadherin_CS"/>
</dbReference>
<keyword evidence="10" id="KW-0325">Glycoprotein</keyword>
<keyword evidence="7" id="KW-1133">Transmembrane helix</keyword>
<dbReference type="Gene3D" id="2.60.40.60">
    <property type="entry name" value="Cadherins"/>
    <property type="match status" value="3"/>
</dbReference>
<evidence type="ECO:0000256" key="4">
    <source>
        <dbReference type="ARBA" id="ARBA00022737"/>
    </source>
</evidence>
<dbReference type="FunFam" id="2.60.40.60:FF:000035">
    <property type="entry name" value="Protocadherin Fat 3"/>
    <property type="match status" value="1"/>
</dbReference>
<dbReference type="AlphaFoldDB" id="A0A8C0BP25"/>
<feature type="domain" description="Cadherin" evidence="12">
    <location>
        <begin position="227"/>
        <end position="331"/>
    </location>
</feature>
<evidence type="ECO:0000259" key="12">
    <source>
        <dbReference type="PROSITE" id="PS50268"/>
    </source>
</evidence>
<keyword evidence="9" id="KW-1015">Disulfide bond</keyword>
<evidence type="ECO:0000256" key="5">
    <source>
        <dbReference type="ARBA" id="ARBA00022837"/>
    </source>
</evidence>
<dbReference type="PANTHER" id="PTHR24028">
    <property type="entry name" value="CADHERIN-87A"/>
    <property type="match status" value="1"/>
</dbReference>
<dbReference type="GO" id="GO:0005886">
    <property type="term" value="C:plasma membrane"/>
    <property type="evidence" value="ECO:0007669"/>
    <property type="project" value="InterPro"/>
</dbReference>
<dbReference type="SMART" id="SM00112">
    <property type="entry name" value="CA"/>
    <property type="match status" value="2"/>
</dbReference>
<keyword evidence="8" id="KW-0472">Membrane</keyword>
<dbReference type="Proteomes" id="UP000694555">
    <property type="component" value="Unplaced"/>
</dbReference>
<dbReference type="SUPFAM" id="SSF49313">
    <property type="entry name" value="Cadherin-like"/>
    <property type="match status" value="3"/>
</dbReference>
<keyword evidence="6" id="KW-0130">Cell adhesion</keyword>
<dbReference type="InterPro" id="IPR050174">
    <property type="entry name" value="Protocadherin/Cadherin-CA"/>
</dbReference>
<keyword evidence="4" id="KW-0677">Repeat</keyword>
<keyword evidence="3" id="KW-0812">Transmembrane</keyword>
<reference evidence="13" key="1">
    <citation type="submission" date="2025-08" db="UniProtKB">
        <authorList>
            <consortium name="Ensembl"/>
        </authorList>
    </citation>
    <scope>IDENTIFICATION</scope>
</reference>
<keyword evidence="14" id="KW-1185">Reference proteome</keyword>
<evidence type="ECO:0000313" key="13">
    <source>
        <dbReference type="Ensembl" id="ENSBJAP00000019821.1"/>
    </source>
</evidence>
<evidence type="ECO:0000256" key="1">
    <source>
        <dbReference type="ARBA" id="ARBA00004167"/>
    </source>
</evidence>
<name>A0A8C0BP25_9AVES</name>
<dbReference type="GO" id="GO:0005509">
    <property type="term" value="F:calcium ion binding"/>
    <property type="evidence" value="ECO:0007669"/>
    <property type="project" value="UniProtKB-UniRule"/>
</dbReference>
<evidence type="ECO:0000256" key="3">
    <source>
        <dbReference type="ARBA" id="ARBA00022692"/>
    </source>
</evidence>
<evidence type="ECO:0000256" key="10">
    <source>
        <dbReference type="ARBA" id="ARBA00023180"/>
    </source>
</evidence>
<evidence type="ECO:0000256" key="6">
    <source>
        <dbReference type="ARBA" id="ARBA00022889"/>
    </source>
</evidence>
<organism evidence="13 14">
    <name type="scientific">Buteo japonicus</name>
    <dbReference type="NCBI Taxonomy" id="224669"/>
    <lineage>
        <taxon>Eukaryota</taxon>
        <taxon>Metazoa</taxon>
        <taxon>Chordata</taxon>
        <taxon>Craniata</taxon>
        <taxon>Vertebrata</taxon>
        <taxon>Euteleostomi</taxon>
        <taxon>Archelosauria</taxon>
        <taxon>Archosauria</taxon>
        <taxon>Dinosauria</taxon>
        <taxon>Saurischia</taxon>
        <taxon>Theropoda</taxon>
        <taxon>Coelurosauria</taxon>
        <taxon>Aves</taxon>
        <taxon>Neognathae</taxon>
        <taxon>Neoaves</taxon>
        <taxon>Telluraves</taxon>
        <taxon>Accipitrimorphae</taxon>
        <taxon>Accipitriformes</taxon>
        <taxon>Accipitridae</taxon>
        <taxon>Accipitrinae</taxon>
        <taxon>Buteo</taxon>
    </lineage>
</organism>
<evidence type="ECO:0000256" key="8">
    <source>
        <dbReference type="ARBA" id="ARBA00023136"/>
    </source>
</evidence>
<dbReference type="InterPro" id="IPR015919">
    <property type="entry name" value="Cadherin-like_sf"/>
</dbReference>
<evidence type="ECO:0000256" key="2">
    <source>
        <dbReference type="ARBA" id="ARBA00022536"/>
    </source>
</evidence>
<accession>A0A8C0BP25</accession>
<evidence type="ECO:0000256" key="9">
    <source>
        <dbReference type="ARBA" id="ARBA00023157"/>
    </source>
</evidence>
<dbReference type="Ensembl" id="ENSBJAT00000020384.1">
    <property type="protein sequence ID" value="ENSBJAP00000019821.1"/>
    <property type="gene ID" value="ENSBJAG00000013043.1"/>
</dbReference>
<reference evidence="13" key="2">
    <citation type="submission" date="2025-09" db="UniProtKB">
        <authorList>
            <consortium name="Ensembl"/>
        </authorList>
    </citation>
    <scope>IDENTIFICATION</scope>
</reference>
<dbReference type="GO" id="GO:0007156">
    <property type="term" value="P:homophilic cell adhesion via plasma membrane adhesion molecules"/>
    <property type="evidence" value="ECO:0007669"/>
    <property type="project" value="InterPro"/>
</dbReference>
<dbReference type="PRINTS" id="PR00205">
    <property type="entry name" value="CADHERIN"/>
</dbReference>
<keyword evidence="5 11" id="KW-0106">Calcium</keyword>
<proteinExistence type="predicted"/>
<comment type="subcellular location">
    <subcellularLocation>
        <location evidence="1">Membrane</location>
        <topology evidence="1">Single-pass membrane protein</topology>
    </subcellularLocation>
</comment>
<dbReference type="InterPro" id="IPR002126">
    <property type="entry name" value="Cadherin-like_dom"/>
</dbReference>
<dbReference type="FunFam" id="2.60.40.60:FF:000039">
    <property type="entry name" value="FAT atypical cadherin 3"/>
    <property type="match status" value="1"/>
</dbReference>
<evidence type="ECO:0000256" key="11">
    <source>
        <dbReference type="PROSITE-ProRule" id="PRU00043"/>
    </source>
</evidence>
<dbReference type="CDD" id="cd11304">
    <property type="entry name" value="Cadherin_repeat"/>
    <property type="match status" value="2"/>
</dbReference>
<keyword evidence="2" id="KW-0245">EGF-like domain</keyword>
<sequence>MNEYKIKERKPIDWDSFPYGYNLTLQAKDKGSPQKFSAVKLVHIASPKKESIPMKFEKEAYDFLISEFSPPGVVVAAVKLMPEPQGVEYRISPSEEAEYFKINPNTGLITTALNRQAPHFDKSFPTDVKVSEDLPVGATILRIKAYDADSGFNGRVLYTISDGNVDSCFNIDMETGVLNVLMPLDREKAELYVLNITIYDLGNPQKSAWRLLTVTVEDANDNKPVFLQDSYSVNILESTSLGTEIIQVEARDKDLGPNGEVTYSVLTDTQQFAINSSTGMVYVADQLDRESKANYTLKIEARDKAESGHQQFSVVPLKVFLDDVNDCSPAFIPSRNKEHETRIISS</sequence>
<feature type="domain" description="Cadherin" evidence="12">
    <location>
        <begin position="122"/>
        <end position="226"/>
    </location>
</feature>
<dbReference type="Pfam" id="PF00028">
    <property type="entry name" value="Cadherin"/>
    <property type="match status" value="2"/>
</dbReference>
<dbReference type="PANTHER" id="PTHR24028:SF325">
    <property type="entry name" value="FAT ATYPICAL CADHERIN 2"/>
    <property type="match status" value="1"/>
</dbReference>
<evidence type="ECO:0000313" key="14">
    <source>
        <dbReference type="Proteomes" id="UP000694555"/>
    </source>
</evidence>